<organism evidence="2 3">
    <name type="scientific">Orchesella cincta</name>
    <name type="common">Springtail</name>
    <name type="synonym">Podura cincta</name>
    <dbReference type="NCBI Taxonomy" id="48709"/>
    <lineage>
        <taxon>Eukaryota</taxon>
        <taxon>Metazoa</taxon>
        <taxon>Ecdysozoa</taxon>
        <taxon>Arthropoda</taxon>
        <taxon>Hexapoda</taxon>
        <taxon>Collembola</taxon>
        <taxon>Entomobryomorpha</taxon>
        <taxon>Entomobryoidea</taxon>
        <taxon>Orchesellidae</taxon>
        <taxon>Orchesellinae</taxon>
        <taxon>Orchesella</taxon>
    </lineage>
</organism>
<dbReference type="InterPro" id="IPR042351">
    <property type="entry name" value="C3orf18-like"/>
</dbReference>
<dbReference type="OrthoDB" id="6381603at2759"/>
<comment type="caution">
    <text evidence="2">The sequence shown here is derived from an EMBL/GenBank/DDBJ whole genome shotgun (WGS) entry which is preliminary data.</text>
</comment>
<keyword evidence="1" id="KW-0812">Transmembrane</keyword>
<accession>A0A1D2N5U3</accession>
<sequence length="123" mass="13541">MNTTTESPSMSSVTEKLPSLTDVFFATPETLILTSGHENGSYHVKHTPPSAESLAFVLIPLIVVLTVALVSGVAIYCIQRRQRLDSLRHTLIPMYSFTPADDDEWGVLLDNNGHSSQEFGHSR</sequence>
<keyword evidence="1" id="KW-1133">Transmembrane helix</keyword>
<evidence type="ECO:0000313" key="3">
    <source>
        <dbReference type="Proteomes" id="UP000094527"/>
    </source>
</evidence>
<gene>
    <name evidence="2" type="ORF">Ocin01_06042</name>
</gene>
<dbReference type="PANTHER" id="PTHR15868:SF0">
    <property type="entry name" value="SIMILAR TO RIKEN CDNA 6430571L13 GENE_ SIMILAR TO G20 PROTEIN"/>
    <property type="match status" value="1"/>
</dbReference>
<protein>
    <submittedName>
        <fullName evidence="2">Uncharacterized protein</fullName>
    </submittedName>
</protein>
<dbReference type="Proteomes" id="UP000094527">
    <property type="component" value="Unassembled WGS sequence"/>
</dbReference>
<proteinExistence type="predicted"/>
<feature type="transmembrane region" description="Helical" evidence="1">
    <location>
        <begin position="54"/>
        <end position="78"/>
    </location>
</feature>
<evidence type="ECO:0000256" key="1">
    <source>
        <dbReference type="SAM" id="Phobius"/>
    </source>
</evidence>
<dbReference type="EMBL" id="LJIJ01000195">
    <property type="protein sequence ID" value="ODN00643.1"/>
    <property type="molecule type" value="Genomic_DNA"/>
</dbReference>
<dbReference type="PANTHER" id="PTHR15868">
    <property type="entry name" value="SIMILAR TO RIKEN CDNA 6430571L13 GENE, SIMILAR TO G20 PROTEIN"/>
    <property type="match status" value="1"/>
</dbReference>
<name>A0A1D2N5U3_ORCCI</name>
<keyword evidence="3" id="KW-1185">Reference proteome</keyword>
<evidence type="ECO:0000313" key="2">
    <source>
        <dbReference type="EMBL" id="ODN00643.1"/>
    </source>
</evidence>
<reference evidence="2 3" key="1">
    <citation type="journal article" date="2016" name="Genome Biol. Evol.">
        <title>Gene Family Evolution Reflects Adaptation to Soil Environmental Stressors in the Genome of the Collembolan Orchesella cincta.</title>
        <authorList>
            <person name="Faddeeva-Vakhrusheva A."/>
            <person name="Derks M.F."/>
            <person name="Anvar S.Y."/>
            <person name="Agamennone V."/>
            <person name="Suring W."/>
            <person name="Smit S."/>
            <person name="van Straalen N.M."/>
            <person name="Roelofs D."/>
        </authorList>
    </citation>
    <scope>NUCLEOTIDE SEQUENCE [LARGE SCALE GENOMIC DNA]</scope>
    <source>
        <tissue evidence="2">Mixed pool</tissue>
    </source>
</reference>
<dbReference type="AlphaFoldDB" id="A0A1D2N5U3"/>
<keyword evidence="1" id="KW-0472">Membrane</keyword>